<accession>A0A0D0NR61</accession>
<organism evidence="2 3">
    <name type="scientific">Kitasatospora griseola</name>
    <name type="common">Streptomyces griseolosporeus</name>
    <dbReference type="NCBI Taxonomy" id="2064"/>
    <lineage>
        <taxon>Bacteria</taxon>
        <taxon>Bacillati</taxon>
        <taxon>Actinomycetota</taxon>
        <taxon>Actinomycetes</taxon>
        <taxon>Kitasatosporales</taxon>
        <taxon>Streptomycetaceae</taxon>
        <taxon>Kitasatospora</taxon>
    </lineage>
</organism>
<evidence type="ECO:0000313" key="3">
    <source>
        <dbReference type="Proteomes" id="UP000032066"/>
    </source>
</evidence>
<feature type="signal peptide" evidence="1">
    <location>
        <begin position="1"/>
        <end position="19"/>
    </location>
</feature>
<dbReference type="PROSITE" id="PS51257">
    <property type="entry name" value="PROKAR_LIPOPROTEIN"/>
    <property type="match status" value="1"/>
</dbReference>
<dbReference type="EMBL" id="JXZB01000004">
    <property type="protein sequence ID" value="KIQ61601.1"/>
    <property type="molecule type" value="Genomic_DNA"/>
</dbReference>
<evidence type="ECO:0008006" key="4">
    <source>
        <dbReference type="Google" id="ProtNLM"/>
    </source>
</evidence>
<feature type="chain" id="PRO_5038575317" description="Lipoprotein" evidence="1">
    <location>
        <begin position="20"/>
        <end position="154"/>
    </location>
</feature>
<name>A0A0D0NR61_KITGR</name>
<protein>
    <recommendedName>
        <fullName evidence="4">Lipoprotein</fullName>
    </recommendedName>
</protein>
<evidence type="ECO:0000313" key="2">
    <source>
        <dbReference type="EMBL" id="KIQ61601.1"/>
    </source>
</evidence>
<reference evidence="2 3" key="1">
    <citation type="submission" date="2015-02" db="EMBL/GenBank/DDBJ databases">
        <title>Draft genome sequence of Kitasatospora griseola MF730-N6, a bafilomycin, terpentecin and satosporin producer.</title>
        <authorList>
            <person name="Arens J.C."/>
            <person name="Haltli B."/>
            <person name="Kerr R.G."/>
        </authorList>
    </citation>
    <scope>NUCLEOTIDE SEQUENCE [LARGE SCALE GENOMIC DNA]</scope>
    <source>
        <strain evidence="2 3">MF730-N6</strain>
    </source>
</reference>
<dbReference type="RefSeq" id="WP_043913143.1">
    <property type="nucleotide sequence ID" value="NZ_JXZB01000004.1"/>
</dbReference>
<dbReference type="Proteomes" id="UP000032066">
    <property type="component" value="Unassembled WGS sequence"/>
</dbReference>
<comment type="caution">
    <text evidence="2">The sequence shown here is derived from an EMBL/GenBank/DDBJ whole genome shotgun (WGS) entry which is preliminary data.</text>
</comment>
<proteinExistence type="predicted"/>
<dbReference type="OrthoDB" id="3873691at2"/>
<keyword evidence="3" id="KW-1185">Reference proteome</keyword>
<dbReference type="PATRIC" id="fig|2064.6.peg.4283"/>
<dbReference type="AlphaFoldDB" id="A0A0D0NR61"/>
<evidence type="ECO:0000256" key="1">
    <source>
        <dbReference type="SAM" id="SignalP"/>
    </source>
</evidence>
<sequence length="154" mass="15734">MSRRPVTFFAAGAVAAAFAVVGCTATTTAPQAAAPTSAGPGPACSAAPSPTESWLGGWVAPLPDEIRCLPHIEHGAYSHHPPAADVQEGGENALTVTVTPDTTPDQTLALCLRITELGYGLDGPHQVAFLSVGNGEETGRYSSMPGQAPCLKIR</sequence>
<dbReference type="STRING" id="2064.TR51_19910"/>
<keyword evidence="1" id="KW-0732">Signal</keyword>
<gene>
    <name evidence="2" type="ORF">TR51_19910</name>
</gene>